<feature type="compositionally biased region" description="Basic and acidic residues" evidence="4">
    <location>
        <begin position="484"/>
        <end position="501"/>
    </location>
</feature>
<evidence type="ECO:0000256" key="4">
    <source>
        <dbReference type="SAM" id="MobiDB-lite"/>
    </source>
</evidence>
<dbReference type="InterPro" id="IPR000014">
    <property type="entry name" value="PAS"/>
</dbReference>
<feature type="domain" description="PAS" evidence="5">
    <location>
        <begin position="290"/>
        <end position="336"/>
    </location>
</feature>
<sequence>MEGAKHTDYAAQPSGGTTAAAQRPDGPRSTGYDPQSSGQQVSRSHTGKKTEVDRPAEFPFREKQTMANESDTTSASDWAPQAPPPMHLPATNLPFLPETTPETRHIKGTTSKPYNVPLTPMQASISYSLSRVLSLPRFAAFLDTPQGFAQFSAYLSSVAPQGRSLAELELWKDTRVLKDMLQQAGRGAAAINEVYFRHPHDDLVPDLPPNVKRKYISTLRNARGGALGLDEASKHLLESLYRKEFVGFIKSRLVRHTKEQLAKYHLPQEDRGGIGSAFLLTNPRLPDDPIVLVSPGFEELTGYSTNQIIGRNCRFLQGKATAPEAVNSIRSQLEHTDEVLQLVLNYRSSGAPFLNLLYILPLRDREGNIAYFLGAQVDQTRALTTGTDLSLILPEDQDLRADMTSFSPAVQVEAQDVAKRPVPPTKEALDEEIPLPEGEGDEEKDRYEQRGGDGGGRATSVVQEVKEDVGLSIRKLLPCFGKKREARERREGGEEGTHDQQDETTTASEPRASTEEGQLVPPLQKESRKVSLEQRMLDIQVTYERVSIVKRTTHEILFTSAGFLRSLGLPGTTRQEVDRSPLVFHNLLDLIVAPSAPNASSTATKELRESVKAAFEQAKTMNLICGFLYKPEYVSTFAIIVSTSSRTLFNSGPQAPVATGRLHLSPLLDMYRECVAMVAVLHSCSLRE</sequence>
<dbReference type="EMBL" id="LK052958">
    <property type="protein sequence ID" value="CDR49096.1"/>
    <property type="molecule type" value="Genomic_DNA"/>
</dbReference>
<organism evidence="6">
    <name type="scientific">Rhodotorula toruloides</name>
    <name type="common">Yeast</name>
    <name type="synonym">Rhodosporidium toruloides</name>
    <dbReference type="NCBI Taxonomy" id="5286"/>
    <lineage>
        <taxon>Eukaryota</taxon>
        <taxon>Fungi</taxon>
        <taxon>Dikarya</taxon>
        <taxon>Basidiomycota</taxon>
        <taxon>Pucciniomycotina</taxon>
        <taxon>Microbotryomycetes</taxon>
        <taxon>Sporidiobolales</taxon>
        <taxon>Sporidiobolaceae</taxon>
        <taxon>Rhodotorula</taxon>
    </lineage>
</organism>
<keyword evidence="1" id="KW-0285">Flavoprotein</keyword>
<dbReference type="CDD" id="cd00130">
    <property type="entry name" value="PAS"/>
    <property type="match status" value="1"/>
</dbReference>
<feature type="region of interest" description="Disordered" evidence="4">
    <location>
        <begin position="1"/>
        <end position="95"/>
    </location>
</feature>
<name>A0A061BMB1_RHOTO</name>
<feature type="region of interest" description="Disordered" evidence="4">
    <location>
        <begin position="484"/>
        <end position="527"/>
    </location>
</feature>
<dbReference type="PANTHER" id="PTHR47429:SF2">
    <property type="entry name" value="PROTEIN TWIN LOV 1"/>
    <property type="match status" value="1"/>
</dbReference>
<dbReference type="InterPro" id="IPR035965">
    <property type="entry name" value="PAS-like_dom_sf"/>
</dbReference>
<evidence type="ECO:0000256" key="3">
    <source>
        <dbReference type="ARBA" id="ARBA00022991"/>
    </source>
</evidence>
<dbReference type="PANTHER" id="PTHR47429">
    <property type="entry name" value="PROTEIN TWIN LOV 1"/>
    <property type="match status" value="1"/>
</dbReference>
<evidence type="ECO:0000259" key="5">
    <source>
        <dbReference type="PROSITE" id="PS50112"/>
    </source>
</evidence>
<reference evidence="6" key="1">
    <citation type="journal article" date="2014" name="Genome Announc.">
        <title>Draft genome sequence of Rhodosporidium toruloides CECT1137, an oleaginous yeast of biotechnological interest.</title>
        <authorList>
            <person name="Morin N."/>
            <person name="Calcas X."/>
            <person name="Devillers H."/>
            <person name="Durrens P."/>
            <person name="Sherman D.J."/>
            <person name="Nicaud J.-M."/>
            <person name="Neuveglise C."/>
        </authorList>
    </citation>
    <scope>NUCLEOTIDE SEQUENCE</scope>
    <source>
        <strain evidence="6">CECT1137</strain>
    </source>
</reference>
<dbReference type="Pfam" id="PF13426">
    <property type="entry name" value="PAS_9"/>
    <property type="match status" value="1"/>
</dbReference>
<dbReference type="SUPFAM" id="SSF55785">
    <property type="entry name" value="PYP-like sensor domain (PAS domain)"/>
    <property type="match status" value="1"/>
</dbReference>
<dbReference type="Gene3D" id="3.30.450.20">
    <property type="entry name" value="PAS domain"/>
    <property type="match status" value="1"/>
</dbReference>
<proteinExistence type="predicted"/>
<gene>
    <name evidence="6" type="ORF">RHTO0S_23e00540g</name>
</gene>
<dbReference type="AlphaFoldDB" id="A0A061BMB1"/>
<accession>A0A061BMB1</accession>
<protein>
    <submittedName>
        <fullName evidence="6">RHTO0S23e00540g1_1</fullName>
    </submittedName>
</protein>
<evidence type="ECO:0000256" key="2">
    <source>
        <dbReference type="ARBA" id="ARBA00022643"/>
    </source>
</evidence>
<feature type="compositionally biased region" description="Polar residues" evidence="4">
    <location>
        <begin position="32"/>
        <end position="44"/>
    </location>
</feature>
<feature type="compositionally biased region" description="Acidic residues" evidence="4">
    <location>
        <begin position="429"/>
        <end position="442"/>
    </location>
</feature>
<feature type="compositionally biased region" description="Polar residues" evidence="4">
    <location>
        <begin position="65"/>
        <end position="76"/>
    </location>
</feature>
<feature type="compositionally biased region" description="Basic and acidic residues" evidence="4">
    <location>
        <begin position="48"/>
        <end position="64"/>
    </location>
</feature>
<evidence type="ECO:0000313" key="6">
    <source>
        <dbReference type="EMBL" id="CDR49096.1"/>
    </source>
</evidence>
<dbReference type="PROSITE" id="PS50112">
    <property type="entry name" value="PAS"/>
    <property type="match status" value="1"/>
</dbReference>
<dbReference type="OrthoDB" id="447251at2759"/>
<keyword evidence="3" id="KW-0157">Chromophore</keyword>
<feature type="region of interest" description="Disordered" evidence="4">
    <location>
        <begin position="412"/>
        <end position="459"/>
    </location>
</feature>
<evidence type="ECO:0000256" key="1">
    <source>
        <dbReference type="ARBA" id="ARBA00022630"/>
    </source>
</evidence>
<keyword evidence="2" id="KW-0288">FMN</keyword>
<dbReference type="GO" id="GO:0005634">
    <property type="term" value="C:nucleus"/>
    <property type="evidence" value="ECO:0007669"/>
    <property type="project" value="TreeGrafter"/>
</dbReference>
<dbReference type="NCBIfam" id="TIGR00229">
    <property type="entry name" value="sensory_box"/>
    <property type="match status" value="1"/>
</dbReference>